<proteinExistence type="inferred from homology"/>
<evidence type="ECO:0000256" key="1">
    <source>
        <dbReference type="ARBA" id="ARBA00004651"/>
    </source>
</evidence>
<sequence>MSELSDSREETIISSDDSRTPSLLDAIIPAVVLMCLLSASVYFYGDNSSGGANQMALILTAAVAAIIGIKNGFSWDEIEDGIKSGIVIALKAIMILFSVGSLIGAWIMSGTVPSMIYYAVQLLDPSWFYPAACLICAIVALCIGSSWTVAGTIGIGFIGAATVLDLSLAATAGAVISGAYFGDKMSPLSDTTNLASAAANTDLFTHIRHMMWTTTPSFVIALILFTWVGIQHSSSGELDTLNNTLQALQGQFDIGIYLLLPLVVVFVMAYKQFPVLPSIWTGIMLGLIFAVIFQTKSVIAMGATEDLGSALQMVKGSWTVLFDGYKSGTGDSNIDDLLTRGGMSSMLNTVWLIICAMIFSAIMEKTGILARLVSGLINLASSTGSLIFTTVCTGIGVNLVSSDQYIAVVIPGRMYQLEFEKRGLAPQNLSRAIEDSATITSPLVPWNTCGVFMAGTLGVATFAYLPFCFFNLISPLMTTLYGFTNFKITPLEEAQTQS</sequence>
<dbReference type="InterPro" id="IPR052180">
    <property type="entry name" value="NhaC_Na-H+_Antiporter"/>
</dbReference>
<keyword evidence="7 9" id="KW-0472">Membrane</keyword>
<keyword evidence="6 9" id="KW-1133">Transmembrane helix</keyword>
<reference evidence="11 12" key="1">
    <citation type="submission" date="2020-08" db="EMBL/GenBank/DDBJ databases">
        <title>Genomic Encyclopedia of Type Strains, Phase IV (KMG-IV): sequencing the most valuable type-strain genomes for metagenomic binning, comparative biology and taxonomic classification.</title>
        <authorList>
            <person name="Goeker M."/>
        </authorList>
    </citation>
    <scope>NUCLEOTIDE SEQUENCE [LARGE SCALE GENOMIC DNA]</scope>
    <source>
        <strain evidence="11 12">DSM 22368</strain>
    </source>
</reference>
<feature type="transmembrane region" description="Helical" evidence="9">
    <location>
        <begin position="251"/>
        <end position="269"/>
    </location>
</feature>
<protein>
    <submittedName>
        <fullName evidence="11">NhaC family Na+:H+ antiporter</fullName>
    </submittedName>
</protein>
<evidence type="ECO:0000259" key="10">
    <source>
        <dbReference type="Pfam" id="PF03553"/>
    </source>
</evidence>
<keyword evidence="4" id="KW-1003">Cell membrane</keyword>
<keyword evidence="5 9" id="KW-0812">Transmembrane</keyword>
<dbReference type="NCBIfam" id="TIGR00931">
    <property type="entry name" value="antiport_nhaC"/>
    <property type="match status" value="1"/>
</dbReference>
<dbReference type="GO" id="GO:0015297">
    <property type="term" value="F:antiporter activity"/>
    <property type="evidence" value="ECO:0007669"/>
    <property type="project" value="UniProtKB-KW"/>
</dbReference>
<feature type="transmembrane region" description="Helical" evidence="9">
    <location>
        <begin position="275"/>
        <end position="293"/>
    </location>
</feature>
<keyword evidence="3" id="KW-0050">Antiport</keyword>
<evidence type="ECO:0000256" key="2">
    <source>
        <dbReference type="ARBA" id="ARBA00022448"/>
    </source>
</evidence>
<evidence type="ECO:0000256" key="8">
    <source>
        <dbReference type="ARBA" id="ARBA00038435"/>
    </source>
</evidence>
<dbReference type="Pfam" id="PF03553">
    <property type="entry name" value="Na_H_antiporter"/>
    <property type="match status" value="1"/>
</dbReference>
<dbReference type="GO" id="GO:0005886">
    <property type="term" value="C:plasma membrane"/>
    <property type="evidence" value="ECO:0007669"/>
    <property type="project" value="UniProtKB-SubCell"/>
</dbReference>
<dbReference type="Proteomes" id="UP000528457">
    <property type="component" value="Unassembled WGS sequence"/>
</dbReference>
<dbReference type="AlphaFoldDB" id="A0A7X0JW80"/>
<feature type="domain" description="Na+/H+ antiporter NhaC-like C-terminal" evidence="10">
    <location>
        <begin position="178"/>
        <end position="485"/>
    </location>
</feature>
<organism evidence="11 12">
    <name type="scientific">Pseudoteredinibacter isoporae</name>
    <dbReference type="NCBI Taxonomy" id="570281"/>
    <lineage>
        <taxon>Bacteria</taxon>
        <taxon>Pseudomonadati</taxon>
        <taxon>Pseudomonadota</taxon>
        <taxon>Gammaproteobacteria</taxon>
        <taxon>Cellvibrionales</taxon>
        <taxon>Cellvibrionaceae</taxon>
        <taxon>Pseudoteredinibacter</taxon>
    </lineage>
</organism>
<evidence type="ECO:0000256" key="4">
    <source>
        <dbReference type="ARBA" id="ARBA00022475"/>
    </source>
</evidence>
<evidence type="ECO:0000313" key="12">
    <source>
        <dbReference type="Proteomes" id="UP000528457"/>
    </source>
</evidence>
<comment type="subcellular location">
    <subcellularLocation>
        <location evidence="1">Cell membrane</location>
        <topology evidence="1">Multi-pass membrane protein</topology>
    </subcellularLocation>
</comment>
<feature type="transmembrane region" description="Helical" evidence="9">
    <location>
        <begin position="157"/>
        <end position="181"/>
    </location>
</feature>
<dbReference type="RefSeq" id="WP_184679387.1">
    <property type="nucleotide sequence ID" value="NZ_JAAONY010000002.1"/>
</dbReference>
<evidence type="ECO:0000313" key="11">
    <source>
        <dbReference type="EMBL" id="MBB6522863.1"/>
    </source>
</evidence>
<feature type="transmembrane region" description="Helical" evidence="9">
    <location>
        <begin position="346"/>
        <end position="363"/>
    </location>
</feature>
<comment type="caution">
    <text evidence="11">The sequence shown here is derived from an EMBL/GenBank/DDBJ whole genome shotgun (WGS) entry which is preliminary data.</text>
</comment>
<dbReference type="PANTHER" id="PTHR33451:SF3">
    <property type="entry name" value="MALATE-2H(+)_NA(+)-LACTATE ANTIPORTER"/>
    <property type="match status" value="1"/>
</dbReference>
<feature type="transmembrane region" description="Helical" evidence="9">
    <location>
        <begin position="85"/>
        <end position="107"/>
    </location>
</feature>
<keyword evidence="12" id="KW-1185">Reference proteome</keyword>
<evidence type="ECO:0000256" key="7">
    <source>
        <dbReference type="ARBA" id="ARBA00023136"/>
    </source>
</evidence>
<keyword evidence="2" id="KW-0813">Transport</keyword>
<feature type="transmembrane region" description="Helical" evidence="9">
    <location>
        <begin position="210"/>
        <end position="230"/>
    </location>
</feature>
<name>A0A7X0JW80_9GAMM</name>
<dbReference type="InterPro" id="IPR004770">
    <property type="entry name" value="Na/H_antiport_NhaC"/>
</dbReference>
<evidence type="ECO:0000256" key="5">
    <source>
        <dbReference type="ARBA" id="ARBA00022692"/>
    </source>
</evidence>
<feature type="transmembrane region" description="Helical" evidence="9">
    <location>
        <begin position="451"/>
        <end position="473"/>
    </location>
</feature>
<evidence type="ECO:0000256" key="6">
    <source>
        <dbReference type="ARBA" id="ARBA00022989"/>
    </source>
</evidence>
<feature type="transmembrane region" description="Helical" evidence="9">
    <location>
        <begin position="127"/>
        <end position="150"/>
    </location>
</feature>
<dbReference type="InParanoid" id="A0A7X0JW80"/>
<feature type="transmembrane region" description="Helical" evidence="9">
    <location>
        <begin position="55"/>
        <end position="73"/>
    </location>
</feature>
<accession>A0A7X0JW80</accession>
<dbReference type="InterPro" id="IPR018461">
    <property type="entry name" value="Na/H_Antiport_NhaC-like_C"/>
</dbReference>
<comment type="similarity">
    <text evidence="8">Belongs to the NhaC Na(+)/H(+) (TC 2.A.35) antiporter family.</text>
</comment>
<dbReference type="PANTHER" id="PTHR33451">
    <property type="entry name" value="MALATE-2H(+)/NA(+)-LACTATE ANTIPORTER"/>
    <property type="match status" value="1"/>
</dbReference>
<evidence type="ECO:0000256" key="9">
    <source>
        <dbReference type="SAM" id="Phobius"/>
    </source>
</evidence>
<evidence type="ECO:0000256" key="3">
    <source>
        <dbReference type="ARBA" id="ARBA00022449"/>
    </source>
</evidence>
<gene>
    <name evidence="11" type="ORF">HNR48_003148</name>
</gene>
<feature type="transmembrane region" description="Helical" evidence="9">
    <location>
        <begin position="23"/>
        <end position="43"/>
    </location>
</feature>
<dbReference type="EMBL" id="JACHHT010000002">
    <property type="protein sequence ID" value="MBB6522863.1"/>
    <property type="molecule type" value="Genomic_DNA"/>
</dbReference>